<dbReference type="InterPro" id="IPR051784">
    <property type="entry name" value="Nod_factor_ABC_transporter"/>
</dbReference>
<evidence type="ECO:0000256" key="3">
    <source>
        <dbReference type="ARBA" id="ARBA00022989"/>
    </source>
</evidence>
<evidence type="ECO:0000313" key="8">
    <source>
        <dbReference type="Proteomes" id="UP000248627"/>
    </source>
</evidence>
<dbReference type="PANTHER" id="PTHR43229:SF2">
    <property type="entry name" value="NODULATION PROTEIN J"/>
    <property type="match status" value="1"/>
</dbReference>
<comment type="subcellular location">
    <subcellularLocation>
        <location evidence="6">Cell membrane</location>
        <topology evidence="6">Multi-pass membrane protein</topology>
    </subcellularLocation>
    <subcellularLocation>
        <location evidence="1">Membrane</location>
        <topology evidence="1">Multi-pass membrane protein</topology>
    </subcellularLocation>
</comment>
<dbReference type="OrthoDB" id="9255971at2"/>
<reference evidence="7 8" key="1">
    <citation type="submission" date="2018-01" db="EMBL/GenBank/DDBJ databases">
        <title>Draft genome sequence of Jishengella endophytica.</title>
        <authorList>
            <person name="Sahin N."/>
            <person name="Ay H."/>
            <person name="Saygin H."/>
        </authorList>
    </citation>
    <scope>NUCLEOTIDE SEQUENCE [LARGE SCALE GENOMIC DNA]</scope>
    <source>
        <strain evidence="7 8">DSM 45430</strain>
    </source>
</reference>
<keyword evidence="3 6" id="KW-1133">Transmembrane helix</keyword>
<proteinExistence type="inferred from homology"/>
<dbReference type="PIRSF" id="PIRSF006648">
    <property type="entry name" value="DrrB"/>
    <property type="match status" value="1"/>
</dbReference>
<evidence type="ECO:0000256" key="6">
    <source>
        <dbReference type="RuleBase" id="RU361157"/>
    </source>
</evidence>
<keyword evidence="4 6" id="KW-0472">Membrane</keyword>
<dbReference type="AlphaFoldDB" id="A0A2W2D4M1"/>
<gene>
    <name evidence="7" type="ORF">C1I93_02290</name>
</gene>
<dbReference type="RefSeq" id="WP_111241517.1">
    <property type="nucleotide sequence ID" value="NZ_AP023358.1"/>
</dbReference>
<dbReference type="GO" id="GO:0046677">
    <property type="term" value="P:response to antibiotic"/>
    <property type="evidence" value="ECO:0007669"/>
    <property type="project" value="UniProtKB-KW"/>
</dbReference>
<keyword evidence="5" id="KW-0046">Antibiotic resistance</keyword>
<dbReference type="GO" id="GO:0140359">
    <property type="term" value="F:ABC-type transporter activity"/>
    <property type="evidence" value="ECO:0007669"/>
    <property type="project" value="InterPro"/>
</dbReference>
<dbReference type="Pfam" id="PF01061">
    <property type="entry name" value="ABC2_membrane"/>
    <property type="match status" value="1"/>
</dbReference>
<dbReference type="Proteomes" id="UP000248627">
    <property type="component" value="Unassembled WGS sequence"/>
</dbReference>
<dbReference type="InterPro" id="IPR013525">
    <property type="entry name" value="ABC2_TM"/>
</dbReference>
<organism evidence="7 8">
    <name type="scientific">Micromonospora endophytica</name>
    <dbReference type="NCBI Taxonomy" id="515350"/>
    <lineage>
        <taxon>Bacteria</taxon>
        <taxon>Bacillati</taxon>
        <taxon>Actinomycetota</taxon>
        <taxon>Actinomycetes</taxon>
        <taxon>Micromonosporales</taxon>
        <taxon>Micromonosporaceae</taxon>
        <taxon>Micromonospora</taxon>
    </lineage>
</organism>
<comment type="similarity">
    <text evidence="6">Belongs to the ABC-2 integral membrane protein family.</text>
</comment>
<evidence type="ECO:0000313" key="7">
    <source>
        <dbReference type="EMBL" id="PZG00565.1"/>
    </source>
</evidence>
<feature type="transmembrane region" description="Helical" evidence="6">
    <location>
        <begin position="61"/>
        <end position="83"/>
    </location>
</feature>
<dbReference type="EMBL" id="POTX01000007">
    <property type="protein sequence ID" value="PZG00565.1"/>
    <property type="molecule type" value="Genomic_DNA"/>
</dbReference>
<dbReference type="InterPro" id="IPR000412">
    <property type="entry name" value="ABC_2_transport"/>
</dbReference>
<sequence>MSLLVDIMLVFQRHLRISLRNPLWIVIGLSQPVAFLVLYGPLMTSTLLVTGVAPERAWQTYVPGVLVQLCLFGSAFVGFGVIAEWRGGVIERLRVTPVSRAALLLGRVLRDVALLVVQAVLLIVVALPLGLRASVPGVLAALGVVTLLSLGLACLSCALALTVKSEDTLGPTLNTGLMPLLLLSGVLLPMSFAPRWLDLVSRLTPFRYIVDGMRSAFQGEVFTTTVLTTVLVALAISALSVLLGVRTYLRQSA</sequence>
<dbReference type="GO" id="GO:0043190">
    <property type="term" value="C:ATP-binding cassette (ABC) transporter complex"/>
    <property type="evidence" value="ECO:0007669"/>
    <property type="project" value="InterPro"/>
</dbReference>
<dbReference type="PROSITE" id="PS51012">
    <property type="entry name" value="ABC_TM2"/>
    <property type="match status" value="1"/>
</dbReference>
<feature type="transmembrane region" description="Helical" evidence="6">
    <location>
        <begin position="221"/>
        <end position="245"/>
    </location>
</feature>
<accession>A0A2W2D4M1</accession>
<keyword evidence="8" id="KW-1185">Reference proteome</keyword>
<protein>
    <recommendedName>
        <fullName evidence="6">Transport permease protein</fullName>
    </recommendedName>
</protein>
<keyword evidence="2 6" id="KW-0812">Transmembrane</keyword>
<feature type="transmembrane region" description="Helical" evidence="6">
    <location>
        <begin position="173"/>
        <end position="193"/>
    </location>
</feature>
<feature type="transmembrane region" description="Helical" evidence="6">
    <location>
        <begin position="137"/>
        <end position="161"/>
    </location>
</feature>
<keyword evidence="6" id="KW-0813">Transport</keyword>
<dbReference type="PANTHER" id="PTHR43229">
    <property type="entry name" value="NODULATION PROTEIN J"/>
    <property type="match status" value="1"/>
</dbReference>
<evidence type="ECO:0000256" key="5">
    <source>
        <dbReference type="ARBA" id="ARBA00023251"/>
    </source>
</evidence>
<name>A0A2W2D4M1_9ACTN</name>
<keyword evidence="6" id="KW-1003">Cell membrane</keyword>
<evidence type="ECO:0000256" key="1">
    <source>
        <dbReference type="ARBA" id="ARBA00004141"/>
    </source>
</evidence>
<feature type="transmembrane region" description="Helical" evidence="6">
    <location>
        <begin position="112"/>
        <end position="131"/>
    </location>
</feature>
<comment type="caution">
    <text evidence="7">The sequence shown here is derived from an EMBL/GenBank/DDBJ whole genome shotgun (WGS) entry which is preliminary data.</text>
</comment>
<evidence type="ECO:0000256" key="4">
    <source>
        <dbReference type="ARBA" id="ARBA00023136"/>
    </source>
</evidence>
<evidence type="ECO:0000256" key="2">
    <source>
        <dbReference type="ARBA" id="ARBA00022692"/>
    </source>
</evidence>
<feature type="transmembrane region" description="Helical" evidence="6">
    <location>
        <begin position="21"/>
        <end position="41"/>
    </location>
</feature>
<dbReference type="InterPro" id="IPR047817">
    <property type="entry name" value="ABC2_TM_bact-type"/>
</dbReference>